<evidence type="ECO:0000256" key="1">
    <source>
        <dbReference type="SAM" id="Phobius"/>
    </source>
</evidence>
<sequence length="299" mass="33206">MTQSPPYPPRNWSLGGLATKSTDIPITSVFLFLYICLAATHMTIFQLNKRRGHKFLFNGALFGFCMSRIVTNILRLASITHPHNIRLAIAAQIFVAAGVLIVFVINLLWTQRIVRALHPSFGWSRGASFALKPLWVLIFLTLAALITTIVQSFYTLRPRTLFIDRAVQLYGVTFMAVIAFLPLPILAIAFAVPRKYSHERFGTGSLRTKVAVLVTGALLLSFGASYRAGTTWMPPVSRHEPMPAYFNKAALYCVDFGVEVLTVGLYAVTRVDLRFHVPDGAKGPGSYTKAKIISDEEEK</sequence>
<evidence type="ECO:0000313" key="3">
    <source>
        <dbReference type="Proteomes" id="UP000801428"/>
    </source>
</evidence>
<dbReference type="AlphaFoldDB" id="A0A9P4TK33"/>
<keyword evidence="1" id="KW-0812">Transmembrane</keyword>
<dbReference type="OrthoDB" id="3357002at2759"/>
<reference evidence="2" key="1">
    <citation type="submission" date="2019-04" db="EMBL/GenBank/DDBJ databases">
        <title>Sequencing of skin fungus with MAO and IRED activity.</title>
        <authorList>
            <person name="Marsaioli A.J."/>
            <person name="Bonatto J.M.C."/>
            <person name="Reis Junior O."/>
        </authorList>
    </citation>
    <scope>NUCLEOTIDE SEQUENCE</scope>
    <source>
        <strain evidence="2">30M1</strain>
    </source>
</reference>
<accession>A0A9P4TK33</accession>
<keyword evidence="1" id="KW-0472">Membrane</keyword>
<evidence type="ECO:0000313" key="2">
    <source>
        <dbReference type="EMBL" id="KAF3007485.1"/>
    </source>
</evidence>
<keyword evidence="1" id="KW-1133">Transmembrane helix</keyword>
<feature type="transmembrane region" description="Helical" evidence="1">
    <location>
        <begin position="129"/>
        <end position="154"/>
    </location>
</feature>
<dbReference type="Pfam" id="PF11309">
    <property type="entry name" value="DUF3112"/>
    <property type="match status" value="1"/>
</dbReference>
<name>A0A9P4TK33_CURKU</name>
<feature type="transmembrane region" description="Helical" evidence="1">
    <location>
        <begin position="249"/>
        <end position="268"/>
    </location>
</feature>
<dbReference type="EMBL" id="SWKU01000004">
    <property type="protein sequence ID" value="KAF3007485.1"/>
    <property type="molecule type" value="Genomic_DNA"/>
</dbReference>
<feature type="transmembrane region" description="Helical" evidence="1">
    <location>
        <begin position="166"/>
        <end position="190"/>
    </location>
</feature>
<keyword evidence="3" id="KW-1185">Reference proteome</keyword>
<proteinExistence type="predicted"/>
<dbReference type="Proteomes" id="UP000801428">
    <property type="component" value="Unassembled WGS sequence"/>
</dbReference>
<feature type="transmembrane region" description="Helical" evidence="1">
    <location>
        <begin position="24"/>
        <end position="44"/>
    </location>
</feature>
<comment type="caution">
    <text evidence="2">The sequence shown here is derived from an EMBL/GenBank/DDBJ whole genome shotgun (WGS) entry which is preliminary data.</text>
</comment>
<dbReference type="InterPro" id="IPR021460">
    <property type="entry name" value="DUF3112"/>
</dbReference>
<organism evidence="2 3">
    <name type="scientific">Curvularia kusanoi</name>
    <name type="common">Cochliobolus kusanoi</name>
    <dbReference type="NCBI Taxonomy" id="90978"/>
    <lineage>
        <taxon>Eukaryota</taxon>
        <taxon>Fungi</taxon>
        <taxon>Dikarya</taxon>
        <taxon>Ascomycota</taxon>
        <taxon>Pezizomycotina</taxon>
        <taxon>Dothideomycetes</taxon>
        <taxon>Pleosporomycetidae</taxon>
        <taxon>Pleosporales</taxon>
        <taxon>Pleosporineae</taxon>
        <taxon>Pleosporaceae</taxon>
        <taxon>Curvularia</taxon>
    </lineage>
</organism>
<feature type="transmembrane region" description="Helical" evidence="1">
    <location>
        <begin position="56"/>
        <end position="77"/>
    </location>
</feature>
<gene>
    <name evidence="2" type="ORF">E8E13_005162</name>
</gene>
<dbReference type="PANTHER" id="PTHR35184:SF1">
    <property type="entry name" value="INTEGRAL MEMBRANE PROTEIN"/>
    <property type="match status" value="1"/>
</dbReference>
<feature type="transmembrane region" description="Helical" evidence="1">
    <location>
        <begin position="89"/>
        <end position="109"/>
    </location>
</feature>
<feature type="transmembrane region" description="Helical" evidence="1">
    <location>
        <begin position="210"/>
        <end position="229"/>
    </location>
</feature>
<dbReference type="PANTHER" id="PTHR35184">
    <property type="entry name" value="YALI0C10208P"/>
    <property type="match status" value="1"/>
</dbReference>
<protein>
    <submittedName>
        <fullName evidence="2">Uncharacterized protein</fullName>
    </submittedName>
</protein>